<dbReference type="Gene3D" id="1.20.120.790">
    <property type="entry name" value="Heat shock protein 90, C-terminal domain"/>
    <property type="match status" value="1"/>
</dbReference>
<dbReference type="GO" id="GO:0005524">
    <property type="term" value="F:ATP binding"/>
    <property type="evidence" value="ECO:0007669"/>
    <property type="project" value="UniProtKB-KW"/>
</dbReference>
<feature type="region of interest" description="Disordered" evidence="7">
    <location>
        <begin position="237"/>
        <end position="256"/>
    </location>
</feature>
<gene>
    <name evidence="8" type="ORF">EZS28_026251</name>
</gene>
<keyword evidence="6" id="KW-0143">Chaperone</keyword>
<sequence>MVSLKEYASRMKENQKSIYYITGESKESVQTSPFLEKLRRKDIEVLFMVDPIDEYSVQQLKDYEGKKLVCVTKEGLELEETPEEKKKKVELKAANESLCKVMKDILGEKVEKVAVQMRVDDSPCCLVTNEYGWSANIERIMKAQALRDASSFSYIQPEKTMVINTDHAIIAELRKKRGNPADATLKDLVLMLYETALLTSGFSLEDSASLSARIYRMIKLGLSIDYTGDIAADLPPLESTGGGAAEGEQNEMEEVD</sequence>
<name>A0A5J4V706_9EUKA</name>
<comment type="similarity">
    <text evidence="2">Belongs to the heat shock protein 90 family.</text>
</comment>
<dbReference type="Proteomes" id="UP000324800">
    <property type="component" value="Unassembled WGS sequence"/>
</dbReference>
<dbReference type="InterPro" id="IPR020568">
    <property type="entry name" value="Ribosomal_Su5_D2-typ_SF"/>
</dbReference>
<dbReference type="AlphaFoldDB" id="A0A5J4V706"/>
<keyword evidence="5" id="KW-0067">ATP-binding</keyword>
<dbReference type="GO" id="GO:0051082">
    <property type="term" value="F:unfolded protein binding"/>
    <property type="evidence" value="ECO:0007669"/>
    <property type="project" value="InterPro"/>
</dbReference>
<evidence type="ECO:0000313" key="8">
    <source>
        <dbReference type="EMBL" id="KAA6378222.1"/>
    </source>
</evidence>
<dbReference type="GO" id="GO:0005737">
    <property type="term" value="C:cytoplasm"/>
    <property type="evidence" value="ECO:0007669"/>
    <property type="project" value="UniProtKB-SubCell"/>
</dbReference>
<evidence type="ECO:0000256" key="5">
    <source>
        <dbReference type="ARBA" id="ARBA00022840"/>
    </source>
</evidence>
<evidence type="ECO:0000256" key="7">
    <source>
        <dbReference type="SAM" id="MobiDB-lite"/>
    </source>
</evidence>
<dbReference type="FunFam" id="1.20.120.790:FF:000001">
    <property type="entry name" value="Heat shock protein 90 alpha"/>
    <property type="match status" value="1"/>
</dbReference>
<keyword evidence="4" id="KW-0547">Nucleotide-binding</keyword>
<accession>A0A5J4V706</accession>
<dbReference type="GO" id="GO:0016887">
    <property type="term" value="F:ATP hydrolysis activity"/>
    <property type="evidence" value="ECO:0007669"/>
    <property type="project" value="InterPro"/>
</dbReference>
<evidence type="ECO:0000313" key="9">
    <source>
        <dbReference type="Proteomes" id="UP000324800"/>
    </source>
</evidence>
<dbReference type="PANTHER" id="PTHR11528">
    <property type="entry name" value="HEAT SHOCK PROTEIN 90 FAMILY MEMBER"/>
    <property type="match status" value="1"/>
</dbReference>
<dbReference type="GO" id="GO:0140662">
    <property type="term" value="F:ATP-dependent protein folding chaperone"/>
    <property type="evidence" value="ECO:0007669"/>
    <property type="project" value="InterPro"/>
</dbReference>
<dbReference type="SUPFAM" id="SSF54211">
    <property type="entry name" value="Ribosomal protein S5 domain 2-like"/>
    <property type="match status" value="1"/>
</dbReference>
<dbReference type="Gene3D" id="3.40.50.11260">
    <property type="match status" value="1"/>
</dbReference>
<organism evidence="8 9">
    <name type="scientific">Streblomastix strix</name>
    <dbReference type="NCBI Taxonomy" id="222440"/>
    <lineage>
        <taxon>Eukaryota</taxon>
        <taxon>Metamonada</taxon>
        <taxon>Preaxostyla</taxon>
        <taxon>Oxymonadida</taxon>
        <taxon>Streblomastigidae</taxon>
        <taxon>Streblomastix</taxon>
    </lineage>
</organism>
<proteinExistence type="inferred from homology"/>
<dbReference type="InterPro" id="IPR037196">
    <property type="entry name" value="HSP90_C"/>
</dbReference>
<dbReference type="InterPro" id="IPR001404">
    <property type="entry name" value="Hsp90_fam"/>
</dbReference>
<evidence type="ECO:0000256" key="6">
    <source>
        <dbReference type="ARBA" id="ARBA00023186"/>
    </source>
</evidence>
<evidence type="ECO:0000256" key="1">
    <source>
        <dbReference type="ARBA" id="ARBA00004496"/>
    </source>
</evidence>
<keyword evidence="3" id="KW-0963">Cytoplasm</keyword>
<protein>
    <submittedName>
        <fullName evidence="8">Putative heat shock 90 kDa protein</fullName>
    </submittedName>
</protein>
<evidence type="ECO:0000256" key="3">
    <source>
        <dbReference type="ARBA" id="ARBA00022490"/>
    </source>
</evidence>
<reference evidence="8 9" key="1">
    <citation type="submission" date="2019-03" db="EMBL/GenBank/DDBJ databases">
        <title>Single cell metagenomics reveals metabolic interactions within the superorganism composed of flagellate Streblomastix strix and complex community of Bacteroidetes bacteria on its surface.</title>
        <authorList>
            <person name="Treitli S.C."/>
            <person name="Kolisko M."/>
            <person name="Husnik F."/>
            <person name="Keeling P."/>
            <person name="Hampl V."/>
        </authorList>
    </citation>
    <scope>NUCLEOTIDE SEQUENCE [LARGE SCALE GENOMIC DNA]</scope>
    <source>
        <strain evidence="8">ST1C</strain>
    </source>
</reference>
<evidence type="ECO:0000256" key="2">
    <source>
        <dbReference type="ARBA" id="ARBA00008239"/>
    </source>
</evidence>
<dbReference type="OrthoDB" id="5426351at2759"/>
<dbReference type="EMBL" id="SNRW01009291">
    <property type="protein sequence ID" value="KAA6378222.1"/>
    <property type="molecule type" value="Genomic_DNA"/>
</dbReference>
<comment type="caution">
    <text evidence="8">The sequence shown here is derived from an EMBL/GenBank/DDBJ whole genome shotgun (WGS) entry which is preliminary data.</text>
</comment>
<dbReference type="FunFam" id="3.40.50.11260:FF:000001">
    <property type="entry name" value="Heat shock protein 90 alpha"/>
    <property type="match status" value="1"/>
</dbReference>
<comment type="subcellular location">
    <subcellularLocation>
        <location evidence="1">Cytoplasm</location>
    </subcellularLocation>
</comment>
<dbReference type="Pfam" id="PF00183">
    <property type="entry name" value="HSP90"/>
    <property type="match status" value="1"/>
</dbReference>
<evidence type="ECO:0000256" key="4">
    <source>
        <dbReference type="ARBA" id="ARBA00022741"/>
    </source>
</evidence>
<dbReference type="SUPFAM" id="SSF110942">
    <property type="entry name" value="HSP90 C-terminal domain"/>
    <property type="match status" value="1"/>
</dbReference>
<keyword evidence="8" id="KW-0346">Stress response</keyword>